<dbReference type="AlphaFoldDB" id="A0AA36G2I7"/>
<dbReference type="InterPro" id="IPR016186">
    <property type="entry name" value="C-type_lectin-like/link_sf"/>
</dbReference>
<evidence type="ECO:0000256" key="1">
    <source>
        <dbReference type="ARBA" id="ARBA00023157"/>
    </source>
</evidence>
<dbReference type="PROSITE" id="PS00615">
    <property type="entry name" value="C_TYPE_LECTIN_1"/>
    <property type="match status" value="1"/>
</dbReference>
<dbReference type="Proteomes" id="UP001177023">
    <property type="component" value="Unassembled WGS sequence"/>
</dbReference>
<dbReference type="PROSITE" id="PS50041">
    <property type="entry name" value="C_TYPE_LECTIN_2"/>
    <property type="match status" value="1"/>
</dbReference>
<dbReference type="InterPro" id="IPR001304">
    <property type="entry name" value="C-type_lectin-like"/>
</dbReference>
<evidence type="ECO:0000313" key="3">
    <source>
        <dbReference type="EMBL" id="CAJ0570792.1"/>
    </source>
</evidence>
<dbReference type="Gene3D" id="3.10.100.10">
    <property type="entry name" value="Mannose-Binding Protein A, subunit A"/>
    <property type="match status" value="1"/>
</dbReference>
<feature type="domain" description="C-type lectin" evidence="2">
    <location>
        <begin position="34"/>
        <end position="162"/>
    </location>
</feature>
<dbReference type="Pfam" id="PF00059">
    <property type="entry name" value="Lectin_C"/>
    <property type="match status" value="1"/>
</dbReference>
<dbReference type="InterPro" id="IPR018378">
    <property type="entry name" value="C-type_lectin_CS"/>
</dbReference>
<keyword evidence="4" id="KW-1185">Reference proteome</keyword>
<organism evidence="3 4">
    <name type="scientific">Mesorhabditis spiculigera</name>
    <dbReference type="NCBI Taxonomy" id="96644"/>
    <lineage>
        <taxon>Eukaryota</taxon>
        <taxon>Metazoa</taxon>
        <taxon>Ecdysozoa</taxon>
        <taxon>Nematoda</taxon>
        <taxon>Chromadorea</taxon>
        <taxon>Rhabditida</taxon>
        <taxon>Rhabditina</taxon>
        <taxon>Rhabditomorpha</taxon>
        <taxon>Rhabditoidea</taxon>
        <taxon>Rhabditidae</taxon>
        <taxon>Mesorhabditinae</taxon>
        <taxon>Mesorhabditis</taxon>
    </lineage>
</organism>
<accession>A0AA36G2I7</accession>
<gene>
    <name evidence="3" type="ORF">MSPICULIGERA_LOCUS9228</name>
</gene>
<dbReference type="CDD" id="cd00037">
    <property type="entry name" value="CLECT"/>
    <property type="match status" value="1"/>
</dbReference>
<evidence type="ECO:0000313" key="4">
    <source>
        <dbReference type="Proteomes" id="UP001177023"/>
    </source>
</evidence>
<comment type="caution">
    <text evidence="3">The sequence shown here is derived from an EMBL/GenBank/DDBJ whole genome shotgun (WGS) entry which is preliminary data.</text>
</comment>
<evidence type="ECO:0000259" key="2">
    <source>
        <dbReference type="PROSITE" id="PS50041"/>
    </source>
</evidence>
<proteinExistence type="predicted"/>
<protein>
    <recommendedName>
        <fullName evidence="2">C-type lectin domain-containing protein</fullName>
    </recommendedName>
</protein>
<dbReference type="InterPro" id="IPR016187">
    <property type="entry name" value="CTDL_fold"/>
</dbReference>
<dbReference type="SMART" id="SM00034">
    <property type="entry name" value="CLECT"/>
    <property type="match status" value="1"/>
</dbReference>
<feature type="non-terminal residue" evidence="3">
    <location>
        <position position="1"/>
    </location>
</feature>
<reference evidence="3" key="1">
    <citation type="submission" date="2023-06" db="EMBL/GenBank/DDBJ databases">
        <authorList>
            <person name="Delattre M."/>
        </authorList>
    </citation>
    <scope>NUCLEOTIDE SEQUENCE</scope>
    <source>
        <strain evidence="3">AF72</strain>
    </source>
</reference>
<dbReference type="EMBL" id="CATQJA010002475">
    <property type="protein sequence ID" value="CAJ0570792.1"/>
    <property type="molecule type" value="Genomic_DNA"/>
</dbReference>
<dbReference type="SUPFAM" id="SSF56436">
    <property type="entry name" value="C-type lectin-like"/>
    <property type="match status" value="1"/>
</dbReference>
<name>A0AA36G2I7_9BILA</name>
<keyword evidence="1" id="KW-1015">Disulfide bond</keyword>
<sequence>MTTTPCPSAEHYARVPEADDAPPITTEDRGFVKSAGSCFKVVEARRSWQASRKLCKAVGGRCADLGVPQCSFQNAATLELARSNRTLMRIGQLIEDDHSKHIWMGYSQVGLEFRAVRPNVRDWTLPWRYPEPNHLEEKTEPCVDMYLVGNLNGTWNNVDCNKSMLAAVCEIPMVSSRIGCQRMSTKLRTHP</sequence>